<proteinExistence type="predicted"/>
<organism evidence="1 2">
    <name type="scientific">Rhynchosporium secalis</name>
    <name type="common">Barley scald fungus</name>
    <dbReference type="NCBI Taxonomy" id="38038"/>
    <lineage>
        <taxon>Eukaryota</taxon>
        <taxon>Fungi</taxon>
        <taxon>Dikarya</taxon>
        <taxon>Ascomycota</taxon>
        <taxon>Pezizomycotina</taxon>
        <taxon>Leotiomycetes</taxon>
        <taxon>Helotiales</taxon>
        <taxon>Ploettnerulaceae</taxon>
        <taxon>Rhynchosporium</taxon>
    </lineage>
</organism>
<evidence type="ECO:0000313" key="2">
    <source>
        <dbReference type="Proteomes" id="UP000177625"/>
    </source>
</evidence>
<accession>A0A1E1MVT9</accession>
<gene>
    <name evidence="1" type="ORF">RSE6_14616</name>
</gene>
<dbReference type="AlphaFoldDB" id="A0A1E1MVT9"/>
<evidence type="ECO:0000313" key="1">
    <source>
        <dbReference type="EMBL" id="CZT53158.1"/>
    </source>
</evidence>
<dbReference type="Proteomes" id="UP000177625">
    <property type="component" value="Unassembled WGS sequence"/>
</dbReference>
<protein>
    <submittedName>
        <fullName evidence="1">Uncharacterized protein</fullName>
    </submittedName>
</protein>
<reference evidence="2" key="1">
    <citation type="submission" date="2016-03" db="EMBL/GenBank/DDBJ databases">
        <authorList>
            <person name="Guldener U."/>
        </authorList>
    </citation>
    <scope>NUCLEOTIDE SEQUENCE [LARGE SCALE GENOMIC DNA]</scope>
</reference>
<sequence>MWTYRRCLLNSGKKISAKMVISFTLMKSKARNPRNVGYKCGITRVEVESLVVTAFRDVLRKKQSGYQEVLRWLDEKMKQGRLS</sequence>
<dbReference type="Gene3D" id="1.10.357.90">
    <property type="match status" value="1"/>
</dbReference>
<dbReference type="EMBL" id="FJVC01000687">
    <property type="protein sequence ID" value="CZT53158.1"/>
    <property type="molecule type" value="Genomic_DNA"/>
</dbReference>
<name>A0A1E1MVT9_RHYSE</name>
<keyword evidence="2" id="KW-1185">Reference proteome</keyword>